<proteinExistence type="predicted"/>
<dbReference type="PROSITE" id="PS51257">
    <property type="entry name" value="PROKAR_LIPOPROTEIN"/>
    <property type="match status" value="1"/>
</dbReference>
<feature type="domain" description="SsuA/THI5-like" evidence="2">
    <location>
        <begin position="55"/>
        <end position="270"/>
    </location>
</feature>
<keyword evidence="4" id="KW-1185">Reference proteome</keyword>
<dbReference type="SUPFAM" id="SSF53850">
    <property type="entry name" value="Periplasmic binding protein-like II"/>
    <property type="match status" value="1"/>
</dbReference>
<evidence type="ECO:0000313" key="4">
    <source>
        <dbReference type="Proteomes" id="UP001596039"/>
    </source>
</evidence>
<feature type="chain" id="PRO_5046871725" evidence="1">
    <location>
        <begin position="23"/>
        <end position="331"/>
    </location>
</feature>
<name>A0ABW0NNB4_9MICO</name>
<dbReference type="InterPro" id="IPR015168">
    <property type="entry name" value="SsuA/THI5"/>
</dbReference>
<evidence type="ECO:0000256" key="1">
    <source>
        <dbReference type="SAM" id="SignalP"/>
    </source>
</evidence>
<reference evidence="4" key="1">
    <citation type="journal article" date="2019" name="Int. J. Syst. Evol. Microbiol.">
        <title>The Global Catalogue of Microorganisms (GCM) 10K type strain sequencing project: providing services to taxonomists for standard genome sequencing and annotation.</title>
        <authorList>
            <consortium name="The Broad Institute Genomics Platform"/>
            <consortium name="The Broad Institute Genome Sequencing Center for Infectious Disease"/>
            <person name="Wu L."/>
            <person name="Ma J."/>
        </authorList>
    </citation>
    <scope>NUCLEOTIDE SEQUENCE [LARGE SCALE GENOMIC DNA]</scope>
    <source>
        <strain evidence="4">CGMCC 4.6997</strain>
    </source>
</reference>
<protein>
    <submittedName>
        <fullName evidence="3">ABC transporter substrate-binding protein</fullName>
    </submittedName>
</protein>
<dbReference type="Gene3D" id="3.40.190.10">
    <property type="entry name" value="Periplasmic binding protein-like II"/>
    <property type="match status" value="2"/>
</dbReference>
<gene>
    <name evidence="3" type="ORF">ACFPJ4_01390</name>
</gene>
<evidence type="ECO:0000313" key="3">
    <source>
        <dbReference type="EMBL" id="MFC5500887.1"/>
    </source>
</evidence>
<dbReference type="PANTHER" id="PTHR30024">
    <property type="entry name" value="ALIPHATIC SULFONATES-BINDING PROTEIN-RELATED"/>
    <property type="match status" value="1"/>
</dbReference>
<dbReference type="Pfam" id="PF09084">
    <property type="entry name" value="NMT1"/>
    <property type="match status" value="1"/>
</dbReference>
<sequence length="331" mass="33052">MNTSVRRISALAIAMIAATALAACSTPSTPTTPTASKPGAVTDIAVSSSPSSGNASLYLPIQDGSYKAAGLNVTPQVLQNGAQAVPLLLNGQLQFAASDPLSALAAISQGTPISIVAAGAIVPTDASKDPNGAIVAADSTITSLKGLNGKTVAVNGLNGFAAVSMKAAIDAAGGDSSSIKWVEIPIPQMQTSVANHTVDAAVTTEPFITAAEAAGSGVKPLPGGGIATATGGLPQLVYLASDDYIAQHKDTVSAFVSAVNAAAKKLTGDPSLIRTVAKTSTTVSADVLDKMTLPAFGPLTLKAMTKLQSLAVKYHVLSGPVADLPKHVFTN</sequence>
<keyword evidence="1" id="KW-0732">Signal</keyword>
<comment type="caution">
    <text evidence="3">The sequence shown here is derived from an EMBL/GenBank/DDBJ whole genome shotgun (WGS) entry which is preliminary data.</text>
</comment>
<accession>A0ABW0NNB4</accession>
<feature type="signal peptide" evidence="1">
    <location>
        <begin position="1"/>
        <end position="22"/>
    </location>
</feature>
<evidence type="ECO:0000259" key="2">
    <source>
        <dbReference type="Pfam" id="PF09084"/>
    </source>
</evidence>
<dbReference type="RefSeq" id="WP_386738496.1">
    <property type="nucleotide sequence ID" value="NZ_JBHSMG010000001.1"/>
</dbReference>
<organism evidence="3 4">
    <name type="scientific">Lysinimonas soli</name>
    <dbReference type="NCBI Taxonomy" id="1074233"/>
    <lineage>
        <taxon>Bacteria</taxon>
        <taxon>Bacillati</taxon>
        <taxon>Actinomycetota</taxon>
        <taxon>Actinomycetes</taxon>
        <taxon>Micrococcales</taxon>
        <taxon>Microbacteriaceae</taxon>
        <taxon>Lysinimonas</taxon>
    </lineage>
</organism>
<dbReference type="Proteomes" id="UP001596039">
    <property type="component" value="Unassembled WGS sequence"/>
</dbReference>
<dbReference type="EMBL" id="JBHSMG010000001">
    <property type="protein sequence ID" value="MFC5500887.1"/>
    <property type="molecule type" value="Genomic_DNA"/>
</dbReference>